<dbReference type="InterPro" id="IPR012001">
    <property type="entry name" value="Thiamin_PyroP_enz_TPP-bd_dom"/>
</dbReference>
<name>A0A3N1KYL7_9PROT</name>
<proteinExistence type="predicted"/>
<dbReference type="GO" id="GO:0030976">
    <property type="term" value="F:thiamine pyrophosphate binding"/>
    <property type="evidence" value="ECO:0007669"/>
    <property type="project" value="InterPro"/>
</dbReference>
<dbReference type="PANTHER" id="PTHR42818:SF1">
    <property type="entry name" value="SULFOPYRUVATE DECARBOXYLASE"/>
    <property type="match status" value="1"/>
</dbReference>
<dbReference type="CDD" id="cd07035">
    <property type="entry name" value="TPP_PYR_POX_like"/>
    <property type="match status" value="1"/>
</dbReference>
<dbReference type="InterPro" id="IPR051818">
    <property type="entry name" value="TPP_dependent_decarboxylase"/>
</dbReference>
<dbReference type="AlphaFoldDB" id="A0A3N1KYL7"/>
<comment type="caution">
    <text evidence="4">The sequence shown here is derived from an EMBL/GenBank/DDBJ whole genome shotgun (WGS) entry which is preliminary data.</text>
</comment>
<dbReference type="InterPro" id="IPR029061">
    <property type="entry name" value="THDP-binding"/>
</dbReference>
<reference evidence="4 5" key="1">
    <citation type="submission" date="2018-11" db="EMBL/GenBank/DDBJ databases">
        <title>Genomic Encyclopedia of Type Strains, Phase IV (KMG-IV): sequencing the most valuable type-strain genomes for metagenomic binning, comparative biology and taxonomic classification.</title>
        <authorList>
            <person name="Goeker M."/>
        </authorList>
    </citation>
    <scope>NUCLEOTIDE SEQUENCE [LARGE SCALE GENOMIC DNA]</scope>
    <source>
        <strain evidence="4 5">DSM 5900</strain>
    </source>
</reference>
<keyword evidence="1" id="KW-0210">Decarboxylase</keyword>
<protein>
    <submittedName>
        <fullName evidence="4">Sulfopyruvate decarboxylase alpha subunit</fullName>
    </submittedName>
</protein>
<dbReference type="Gene3D" id="3.40.50.970">
    <property type="match status" value="1"/>
</dbReference>
<dbReference type="OrthoDB" id="9798007at2"/>
<evidence type="ECO:0000313" key="4">
    <source>
        <dbReference type="EMBL" id="ROP83720.1"/>
    </source>
</evidence>
<dbReference type="EMBL" id="RJKX01000016">
    <property type="protein sequence ID" value="ROP83720.1"/>
    <property type="molecule type" value="Genomic_DNA"/>
</dbReference>
<evidence type="ECO:0000256" key="2">
    <source>
        <dbReference type="ARBA" id="ARBA00023239"/>
    </source>
</evidence>
<keyword evidence="2" id="KW-0456">Lyase</keyword>
<gene>
    <name evidence="4" type="ORF">EDC65_4369</name>
</gene>
<dbReference type="RefSeq" id="WP_123693513.1">
    <property type="nucleotide sequence ID" value="NZ_AP019700.1"/>
</dbReference>
<dbReference type="PANTHER" id="PTHR42818">
    <property type="entry name" value="SULFOPYRUVATE DECARBOXYLASE SUBUNIT ALPHA"/>
    <property type="match status" value="1"/>
</dbReference>
<keyword evidence="4" id="KW-0670">Pyruvate</keyword>
<evidence type="ECO:0000256" key="1">
    <source>
        <dbReference type="ARBA" id="ARBA00022793"/>
    </source>
</evidence>
<dbReference type="GO" id="GO:0016831">
    <property type="term" value="F:carboxy-lyase activity"/>
    <property type="evidence" value="ECO:0007669"/>
    <property type="project" value="UniProtKB-KW"/>
</dbReference>
<dbReference type="SUPFAM" id="SSF52518">
    <property type="entry name" value="Thiamin diphosphate-binding fold (THDP-binding)"/>
    <property type="match status" value="1"/>
</dbReference>
<sequence>MSEAAPAAPTWPDDIYRALKAADIRQVAHVPDAGHARLIKSCEADNNMQTVTLTTEEEGVAMLCGAHLGGQRGVLLVQSSGVGNCINMLSLPQTCRMPFMMIVTMRGEYGEFNPWQNAMGLATEAVLTAMHVTCYRCDRAEDVGPTVANAARFTFEGGRPVAVLLSQRLIGAKAFVNE</sequence>
<evidence type="ECO:0000313" key="5">
    <source>
        <dbReference type="Proteomes" id="UP000278222"/>
    </source>
</evidence>
<feature type="domain" description="Thiamine pyrophosphate enzyme N-terminal TPP-binding" evidence="3">
    <location>
        <begin position="13"/>
        <end position="108"/>
    </location>
</feature>
<accession>A0A3N1KYL7</accession>
<evidence type="ECO:0000259" key="3">
    <source>
        <dbReference type="Pfam" id="PF02776"/>
    </source>
</evidence>
<organism evidence="4 5">
    <name type="scientific">Stella humosa</name>
    <dbReference type="NCBI Taxonomy" id="94"/>
    <lineage>
        <taxon>Bacteria</taxon>
        <taxon>Pseudomonadati</taxon>
        <taxon>Pseudomonadota</taxon>
        <taxon>Alphaproteobacteria</taxon>
        <taxon>Rhodospirillales</taxon>
        <taxon>Stellaceae</taxon>
        <taxon>Stella</taxon>
    </lineage>
</organism>
<dbReference type="Pfam" id="PF02776">
    <property type="entry name" value="TPP_enzyme_N"/>
    <property type="match status" value="1"/>
</dbReference>
<keyword evidence="5" id="KW-1185">Reference proteome</keyword>
<dbReference type="Proteomes" id="UP000278222">
    <property type="component" value="Unassembled WGS sequence"/>
</dbReference>